<dbReference type="Pfam" id="PF07583">
    <property type="entry name" value="PSCyt2"/>
    <property type="match status" value="1"/>
</dbReference>
<dbReference type="AlphaFoldDB" id="A0A382H2T6"/>
<sequence>MKRTFIFLLKLSLVMAFIGAFNTDAKPSKVDTLLAKGNAKAKQPLKRAGQIDGLTFLRRASIDIIGRIPTRAEIEQFHKWSATERRSKVVDKLLADPRYADRWTVFLSDILRIRSN</sequence>
<dbReference type="EMBL" id="UINC01058692">
    <property type="protein sequence ID" value="SVB81247.1"/>
    <property type="molecule type" value="Genomic_DNA"/>
</dbReference>
<dbReference type="PANTHER" id="PTHR35889:SF3">
    <property type="entry name" value="F-BOX DOMAIN-CONTAINING PROTEIN"/>
    <property type="match status" value="1"/>
</dbReference>
<feature type="domain" description="DUF1549" evidence="1">
    <location>
        <begin position="41"/>
        <end position="114"/>
    </location>
</feature>
<reference evidence="2" key="1">
    <citation type="submission" date="2018-05" db="EMBL/GenBank/DDBJ databases">
        <authorList>
            <person name="Lanie J.A."/>
            <person name="Ng W.-L."/>
            <person name="Kazmierczak K.M."/>
            <person name="Andrzejewski T.M."/>
            <person name="Davidsen T.M."/>
            <person name="Wayne K.J."/>
            <person name="Tettelin H."/>
            <person name="Glass J.I."/>
            <person name="Rusch D."/>
            <person name="Podicherti R."/>
            <person name="Tsui H.-C.T."/>
            <person name="Winkler M.E."/>
        </authorList>
    </citation>
    <scope>NUCLEOTIDE SEQUENCE</scope>
</reference>
<evidence type="ECO:0000259" key="1">
    <source>
        <dbReference type="Pfam" id="PF07583"/>
    </source>
</evidence>
<gene>
    <name evidence="2" type="ORF">METZ01_LOCUS234101</name>
</gene>
<dbReference type="PANTHER" id="PTHR35889">
    <property type="entry name" value="CYCLOINULO-OLIGOSACCHARIDE FRUCTANOTRANSFERASE-RELATED"/>
    <property type="match status" value="1"/>
</dbReference>
<name>A0A382H2T6_9ZZZZ</name>
<evidence type="ECO:0000313" key="2">
    <source>
        <dbReference type="EMBL" id="SVB81247.1"/>
    </source>
</evidence>
<accession>A0A382H2T6</accession>
<dbReference type="InterPro" id="IPR011444">
    <property type="entry name" value="DUF1549"/>
</dbReference>
<feature type="non-terminal residue" evidence="2">
    <location>
        <position position="116"/>
    </location>
</feature>
<organism evidence="2">
    <name type="scientific">marine metagenome</name>
    <dbReference type="NCBI Taxonomy" id="408172"/>
    <lineage>
        <taxon>unclassified sequences</taxon>
        <taxon>metagenomes</taxon>
        <taxon>ecological metagenomes</taxon>
    </lineage>
</organism>
<proteinExistence type="predicted"/>
<protein>
    <recommendedName>
        <fullName evidence="1">DUF1549 domain-containing protein</fullName>
    </recommendedName>
</protein>